<feature type="region of interest" description="Disordered" evidence="1">
    <location>
        <begin position="28"/>
        <end position="48"/>
    </location>
</feature>
<dbReference type="OrthoDB" id="10039910at2759"/>
<evidence type="ECO:0000313" key="3">
    <source>
        <dbReference type="Proteomes" id="UP000580250"/>
    </source>
</evidence>
<feature type="compositionally biased region" description="Basic and acidic residues" evidence="1">
    <location>
        <begin position="77"/>
        <end position="100"/>
    </location>
</feature>
<reference evidence="2 3" key="1">
    <citation type="submission" date="2020-08" db="EMBL/GenBank/DDBJ databases">
        <authorList>
            <person name="Koutsovoulos G."/>
            <person name="Danchin GJ E."/>
        </authorList>
    </citation>
    <scope>NUCLEOTIDE SEQUENCE [LARGE SCALE GENOMIC DNA]</scope>
</reference>
<dbReference type="PANTHER" id="PTHR45786:SF74">
    <property type="entry name" value="ATP-DEPENDENT DNA HELICASE"/>
    <property type="match status" value="1"/>
</dbReference>
<proteinExistence type="predicted"/>
<feature type="compositionally biased region" description="Low complexity" evidence="1">
    <location>
        <begin position="28"/>
        <end position="45"/>
    </location>
</feature>
<sequence>MRVFVTLQVNLFTIKVLDFSRLTSLHTSSLQSSSSSTKTTSDNSSNLQVPGCSNVLDIDLDIEHRNSFSDRLKLSAKERKKKQLDSETAEQKRIRLEKQRERNRKRIANESEIERENRLSTKREKSRIRFENETEVEREIRLEKNRKRFASESEVERENRLNDKRHRINNETEVERENRLEYFKMNKIRNRLSAVQLYAAGDSSNVNSHRLGRMDVECTHCGALHFPEEKISNKGSTFKDCCHYGKVHLPMLPEDEFPDLLKNLFMRLDARHKNFFDCIRNLNSSVSMASMNPLRYRYPSNRGPYCFRICGQIYHRMNLALNPDPEDEPAYGQVFIVDTVKLLVHCIDLTQS</sequence>
<comment type="caution">
    <text evidence="2">The sequence shown here is derived from an EMBL/GenBank/DDBJ whole genome shotgun (WGS) entry which is preliminary data.</text>
</comment>
<dbReference type="Proteomes" id="UP000580250">
    <property type="component" value="Unassembled WGS sequence"/>
</dbReference>
<evidence type="ECO:0000256" key="1">
    <source>
        <dbReference type="SAM" id="MobiDB-lite"/>
    </source>
</evidence>
<gene>
    <name evidence="2" type="ORF">MENT_LOCUS34514</name>
</gene>
<dbReference type="EMBL" id="CAJEWN010000427">
    <property type="protein sequence ID" value="CAD2182308.1"/>
    <property type="molecule type" value="Genomic_DNA"/>
</dbReference>
<accession>A0A6V7W6H0</accession>
<name>A0A6V7W6H0_MELEN</name>
<protein>
    <submittedName>
        <fullName evidence="2">Uncharacterized protein</fullName>
    </submittedName>
</protein>
<organism evidence="2 3">
    <name type="scientific">Meloidogyne enterolobii</name>
    <name type="common">Root-knot nematode worm</name>
    <name type="synonym">Meloidogyne mayaguensis</name>
    <dbReference type="NCBI Taxonomy" id="390850"/>
    <lineage>
        <taxon>Eukaryota</taxon>
        <taxon>Metazoa</taxon>
        <taxon>Ecdysozoa</taxon>
        <taxon>Nematoda</taxon>
        <taxon>Chromadorea</taxon>
        <taxon>Rhabditida</taxon>
        <taxon>Tylenchina</taxon>
        <taxon>Tylenchomorpha</taxon>
        <taxon>Tylenchoidea</taxon>
        <taxon>Meloidogynidae</taxon>
        <taxon>Meloidogyninae</taxon>
        <taxon>Meloidogyne</taxon>
    </lineage>
</organism>
<dbReference type="PANTHER" id="PTHR45786">
    <property type="entry name" value="DNA BINDING PROTEIN-LIKE"/>
    <property type="match status" value="1"/>
</dbReference>
<feature type="region of interest" description="Disordered" evidence="1">
    <location>
        <begin position="77"/>
        <end position="102"/>
    </location>
</feature>
<evidence type="ECO:0000313" key="2">
    <source>
        <dbReference type="EMBL" id="CAD2182308.1"/>
    </source>
</evidence>
<dbReference type="AlphaFoldDB" id="A0A6V7W6H0"/>